<dbReference type="RefSeq" id="WP_165494374.1">
    <property type="nucleotide sequence ID" value="NZ_CP066310.1"/>
</dbReference>
<proteinExistence type="predicted"/>
<evidence type="ECO:0000313" key="2">
    <source>
        <dbReference type="EMBL" id="QQE87865.1"/>
    </source>
</evidence>
<dbReference type="Proteomes" id="UP000596192">
    <property type="component" value="Chromosome"/>
</dbReference>
<evidence type="ECO:0000256" key="1">
    <source>
        <dbReference type="SAM" id="MobiDB-lite"/>
    </source>
</evidence>
<organism evidence="2 3">
    <name type="scientific">Azotobacter chroococcum</name>
    <dbReference type="NCBI Taxonomy" id="353"/>
    <lineage>
        <taxon>Bacteria</taxon>
        <taxon>Pseudomonadati</taxon>
        <taxon>Pseudomonadota</taxon>
        <taxon>Gammaproteobacteria</taxon>
        <taxon>Pseudomonadales</taxon>
        <taxon>Pseudomonadaceae</taxon>
        <taxon>Azotobacter</taxon>
    </lineage>
</organism>
<accession>A0AAP9YBT0</accession>
<feature type="region of interest" description="Disordered" evidence="1">
    <location>
        <begin position="15"/>
        <end position="48"/>
    </location>
</feature>
<sequence length="48" mass="5629">MHNFYQVGSDAISGEKYGFHIEEEEEEEEEEEDLFYPDLDSIAKLSDN</sequence>
<dbReference type="AlphaFoldDB" id="A0AAP9YBT0"/>
<dbReference type="EMBL" id="CP066310">
    <property type="protein sequence ID" value="QQE87865.1"/>
    <property type="molecule type" value="Genomic_DNA"/>
</dbReference>
<evidence type="ECO:0000313" key="3">
    <source>
        <dbReference type="Proteomes" id="UP000596192"/>
    </source>
</evidence>
<protein>
    <submittedName>
        <fullName evidence="2">Uncharacterized protein</fullName>
    </submittedName>
</protein>
<feature type="compositionally biased region" description="Acidic residues" evidence="1">
    <location>
        <begin position="22"/>
        <end position="35"/>
    </location>
</feature>
<gene>
    <name evidence="2" type="ORF">GKQ51_16575</name>
</gene>
<name>A0AAP9YBT0_9GAMM</name>
<reference evidence="2 3" key="1">
    <citation type="submission" date="2020-12" db="EMBL/GenBank/DDBJ databases">
        <title>Genomic Analysis and Response surface optimization of nitrogen-fixing conditions for A. chroococcum strain HR1, Isolation from rhizosphere soil.</title>
        <authorList>
            <person name="Li J."/>
            <person name="Yang H."/>
            <person name="Liu H."/>
            <person name="Wang C."/>
            <person name="Tian Y."/>
            <person name="Lu X.Y."/>
        </authorList>
    </citation>
    <scope>NUCLEOTIDE SEQUENCE [LARGE SCALE GENOMIC DNA]</scope>
    <source>
        <strain evidence="2 3">HR1</strain>
    </source>
</reference>